<organism evidence="2 3">
    <name type="scientific">Vitis rotundifolia</name>
    <name type="common">Muscadine grape</name>
    <dbReference type="NCBI Taxonomy" id="103349"/>
    <lineage>
        <taxon>Eukaryota</taxon>
        <taxon>Viridiplantae</taxon>
        <taxon>Streptophyta</taxon>
        <taxon>Embryophyta</taxon>
        <taxon>Tracheophyta</taxon>
        <taxon>Spermatophyta</taxon>
        <taxon>Magnoliopsida</taxon>
        <taxon>eudicotyledons</taxon>
        <taxon>Gunneridae</taxon>
        <taxon>Pentapetalae</taxon>
        <taxon>rosids</taxon>
        <taxon>Vitales</taxon>
        <taxon>Vitaceae</taxon>
        <taxon>Viteae</taxon>
        <taxon>Vitis</taxon>
    </lineage>
</organism>
<evidence type="ECO:0000313" key="3">
    <source>
        <dbReference type="Proteomes" id="UP001168098"/>
    </source>
</evidence>
<sequence length="93" mass="10388">MASGQLLEELENKAREGKTVVPGGTGGKSLEAQEHLAEEQLGIGVQGVGEQRRADKEEADWDRRLPGDGAQRWAQHHGQVLRRACSRRRDLYR</sequence>
<feature type="region of interest" description="Disordered" evidence="1">
    <location>
        <begin position="1"/>
        <end position="28"/>
    </location>
</feature>
<dbReference type="PANTHER" id="PTHR34671:SF19">
    <property type="entry name" value="EMBRYONIC ABUNDANT PROTEIN 1"/>
    <property type="match status" value="1"/>
</dbReference>
<evidence type="ECO:0000313" key="2">
    <source>
        <dbReference type="EMBL" id="KAJ9693974.1"/>
    </source>
</evidence>
<dbReference type="GO" id="GO:0009737">
    <property type="term" value="P:response to abscisic acid"/>
    <property type="evidence" value="ECO:0007669"/>
    <property type="project" value="TreeGrafter"/>
</dbReference>
<keyword evidence="3" id="KW-1185">Reference proteome</keyword>
<dbReference type="AlphaFoldDB" id="A0AA38ZT95"/>
<dbReference type="InterPro" id="IPR000389">
    <property type="entry name" value="Small_hydrophilic_seed_prot"/>
</dbReference>
<dbReference type="PANTHER" id="PTHR34671">
    <property type="entry name" value="EM-LIKE PROTEIN GEA1"/>
    <property type="match status" value="1"/>
</dbReference>
<gene>
    <name evidence="2" type="ORF">PVL29_009784</name>
</gene>
<dbReference type="EMBL" id="JARBHA010000008">
    <property type="protein sequence ID" value="KAJ9693974.1"/>
    <property type="molecule type" value="Genomic_DNA"/>
</dbReference>
<proteinExistence type="predicted"/>
<comment type="caution">
    <text evidence="2">The sequence shown here is derived from an EMBL/GenBank/DDBJ whole genome shotgun (WGS) entry which is preliminary data.</text>
</comment>
<evidence type="ECO:0000256" key="1">
    <source>
        <dbReference type="SAM" id="MobiDB-lite"/>
    </source>
</evidence>
<accession>A0AA38ZT95</accession>
<reference evidence="2 3" key="1">
    <citation type="journal article" date="2023" name="BMC Biotechnol.">
        <title>Vitis rotundifolia cv Carlos genome sequencing.</title>
        <authorList>
            <person name="Huff M."/>
            <person name="Hulse-Kemp A."/>
            <person name="Scheffler B."/>
            <person name="Youngblood R."/>
            <person name="Simpson S."/>
            <person name="Babiker E."/>
            <person name="Staton M."/>
        </authorList>
    </citation>
    <scope>NUCLEOTIDE SEQUENCE [LARGE SCALE GENOMIC DNA]</scope>
    <source>
        <tissue evidence="2">Leaf</tissue>
    </source>
</reference>
<protein>
    <submittedName>
        <fullName evidence="2">Uncharacterized protein</fullName>
    </submittedName>
</protein>
<dbReference type="Proteomes" id="UP001168098">
    <property type="component" value="Unassembled WGS sequence"/>
</dbReference>
<dbReference type="Pfam" id="PF00477">
    <property type="entry name" value="LEA_5"/>
    <property type="match status" value="1"/>
</dbReference>
<dbReference type="GO" id="GO:0005829">
    <property type="term" value="C:cytosol"/>
    <property type="evidence" value="ECO:0007669"/>
    <property type="project" value="TreeGrafter"/>
</dbReference>
<name>A0AA38ZT95_VITRO</name>
<dbReference type="InterPro" id="IPR038956">
    <property type="entry name" value="LEA_5"/>
</dbReference>